<dbReference type="Pfam" id="PF00027">
    <property type="entry name" value="cNMP_binding"/>
    <property type="match status" value="1"/>
</dbReference>
<dbReference type="CDD" id="cd00038">
    <property type="entry name" value="CAP_ED"/>
    <property type="match status" value="1"/>
</dbReference>
<accession>A0AA38I3Y0</accession>
<dbReference type="Gene3D" id="2.60.120.10">
    <property type="entry name" value="Jelly Rolls"/>
    <property type="match status" value="1"/>
</dbReference>
<dbReference type="InterPro" id="IPR018490">
    <property type="entry name" value="cNMP-bd_dom_sf"/>
</dbReference>
<dbReference type="PANTHER" id="PTHR45689">
    <property type="entry name" value="I[[H]] CHANNEL, ISOFORM E"/>
    <property type="match status" value="1"/>
</dbReference>
<evidence type="ECO:0000256" key="1">
    <source>
        <dbReference type="SAM" id="Phobius"/>
    </source>
</evidence>
<dbReference type="GO" id="GO:0035725">
    <property type="term" value="P:sodium ion transmembrane transport"/>
    <property type="evidence" value="ECO:0007669"/>
    <property type="project" value="TreeGrafter"/>
</dbReference>
<dbReference type="Gene3D" id="1.10.287.70">
    <property type="match status" value="1"/>
</dbReference>
<dbReference type="GO" id="GO:0005249">
    <property type="term" value="F:voltage-gated potassium channel activity"/>
    <property type="evidence" value="ECO:0007669"/>
    <property type="project" value="TreeGrafter"/>
</dbReference>
<gene>
    <name evidence="3" type="ORF">Zmor_019617</name>
</gene>
<proteinExistence type="predicted"/>
<feature type="transmembrane region" description="Helical" evidence="1">
    <location>
        <begin position="90"/>
        <end position="111"/>
    </location>
</feature>
<dbReference type="PROSITE" id="PS50042">
    <property type="entry name" value="CNMP_BINDING_3"/>
    <property type="match status" value="1"/>
</dbReference>
<comment type="caution">
    <text evidence="3">The sequence shown here is derived from an EMBL/GenBank/DDBJ whole genome shotgun (WGS) entry which is preliminary data.</text>
</comment>
<dbReference type="SUPFAM" id="SSF81324">
    <property type="entry name" value="Voltage-gated potassium channels"/>
    <property type="match status" value="1"/>
</dbReference>
<dbReference type="EMBL" id="JALNTZ010000006">
    <property type="protein sequence ID" value="KAJ3647756.1"/>
    <property type="molecule type" value="Genomic_DNA"/>
</dbReference>
<organism evidence="3 4">
    <name type="scientific">Zophobas morio</name>
    <dbReference type="NCBI Taxonomy" id="2755281"/>
    <lineage>
        <taxon>Eukaryota</taxon>
        <taxon>Metazoa</taxon>
        <taxon>Ecdysozoa</taxon>
        <taxon>Arthropoda</taxon>
        <taxon>Hexapoda</taxon>
        <taxon>Insecta</taxon>
        <taxon>Pterygota</taxon>
        <taxon>Neoptera</taxon>
        <taxon>Endopterygota</taxon>
        <taxon>Coleoptera</taxon>
        <taxon>Polyphaga</taxon>
        <taxon>Cucujiformia</taxon>
        <taxon>Tenebrionidae</taxon>
        <taxon>Zophobas</taxon>
    </lineage>
</organism>
<name>A0AA38I3Y0_9CUCU</name>
<dbReference type="Proteomes" id="UP001168821">
    <property type="component" value="Unassembled WGS sequence"/>
</dbReference>
<evidence type="ECO:0000313" key="4">
    <source>
        <dbReference type="Proteomes" id="UP001168821"/>
    </source>
</evidence>
<keyword evidence="1" id="KW-0812">Transmembrane</keyword>
<dbReference type="InterPro" id="IPR014710">
    <property type="entry name" value="RmlC-like_jellyroll"/>
</dbReference>
<dbReference type="SUPFAM" id="SSF51206">
    <property type="entry name" value="cAMP-binding domain-like"/>
    <property type="match status" value="1"/>
</dbReference>
<dbReference type="InterPro" id="IPR000595">
    <property type="entry name" value="cNMP-bd_dom"/>
</dbReference>
<evidence type="ECO:0000313" key="3">
    <source>
        <dbReference type="EMBL" id="KAJ3647756.1"/>
    </source>
</evidence>
<dbReference type="GO" id="GO:0098855">
    <property type="term" value="C:HCN channel complex"/>
    <property type="evidence" value="ECO:0007669"/>
    <property type="project" value="TreeGrafter"/>
</dbReference>
<dbReference type="Gene3D" id="1.10.287.630">
    <property type="entry name" value="Helix hairpin bin"/>
    <property type="match status" value="1"/>
</dbReference>
<feature type="transmembrane region" description="Helical" evidence="1">
    <location>
        <begin position="330"/>
        <end position="354"/>
    </location>
</feature>
<keyword evidence="4" id="KW-1185">Reference proteome</keyword>
<dbReference type="SMART" id="SM00100">
    <property type="entry name" value="cNMP"/>
    <property type="match status" value="1"/>
</dbReference>
<keyword evidence="1" id="KW-0472">Membrane</keyword>
<feature type="transmembrane region" description="Helical" evidence="1">
    <location>
        <begin position="220"/>
        <end position="241"/>
    </location>
</feature>
<feature type="transmembrane region" description="Helical" evidence="1">
    <location>
        <begin position="178"/>
        <end position="200"/>
    </location>
</feature>
<dbReference type="PANTHER" id="PTHR45689:SF14">
    <property type="entry name" value="CYCLIC NUCLEOTIDE-GATED CATION CHANNEL SUBUNIT A-LIKE PROTEIN"/>
    <property type="match status" value="1"/>
</dbReference>
<sequence>MHRPHKHGGKISFVTRHYCKLDPLELKRELPGVAPFASSHRKFLYNFQRWSIASHWNPNCNTYFRSNFALFKERRRHLRNKKYRMIIHPLSRFALIHEMIVCVLWIVIFFLDPLFSALYTGYIHANVDYPTASVIILILNCVFLLDIALHFFIGYTVSRTKEIVLEPKRIAKQYFNTYFFHDLIPAVFGILLFMVEYAGMKEVLALPTFVHVWLSIPQVYILRFVRLYTVSVYFSNMLVTFKLKESLVKCSTIALVIAIVIHWWTCTLYLIPAIGYFIGYPFDNSWVLRSTLGTQRKIENIYIECLLCTVCHFFGAGKGNILTENPIEQLILALILMCGITCHIYVIAIILQLFGTINVSETKYEELIYQLNEYMVTKKLPQGLRKRLLMYYEYRFQKQFFLENLILNSLSEHLRYEVLLYSCKNLINKVKLFQGAPKEVIGALVAMLKHEIFLPNDHIIKPDAINEHVYFISFGTVSVYLANGKEAYHLEDGHHFGEVQVVLQGYGESYQVSVMAIEITEVFYLDTRDFWYVVATHPEIADSLEKSALTKLAVYKSLDTESVENVVDTSDILMELRRGHILDRGRKRR</sequence>
<reference evidence="3" key="1">
    <citation type="journal article" date="2023" name="G3 (Bethesda)">
        <title>Whole genome assemblies of Zophobas morio and Tenebrio molitor.</title>
        <authorList>
            <person name="Kaur S."/>
            <person name="Stinson S.A."/>
            <person name="diCenzo G.C."/>
        </authorList>
    </citation>
    <scope>NUCLEOTIDE SEQUENCE</scope>
    <source>
        <strain evidence="3">QUZm001</strain>
    </source>
</reference>
<dbReference type="GO" id="GO:0003254">
    <property type="term" value="P:regulation of membrane depolarization"/>
    <property type="evidence" value="ECO:0007669"/>
    <property type="project" value="TreeGrafter"/>
</dbReference>
<dbReference type="AlphaFoldDB" id="A0AA38I3Y0"/>
<protein>
    <recommendedName>
        <fullName evidence="2">Cyclic nucleotide-binding domain-containing protein</fullName>
    </recommendedName>
</protein>
<dbReference type="InterPro" id="IPR051413">
    <property type="entry name" value="K/Na_HCN_channel"/>
</dbReference>
<keyword evidence="1" id="KW-1133">Transmembrane helix</keyword>
<evidence type="ECO:0000259" key="2">
    <source>
        <dbReference type="PROSITE" id="PS50042"/>
    </source>
</evidence>
<feature type="domain" description="Cyclic nucleotide-binding" evidence="2">
    <location>
        <begin position="432"/>
        <end position="551"/>
    </location>
</feature>
<feature type="transmembrane region" description="Helical" evidence="1">
    <location>
        <begin position="131"/>
        <end position="157"/>
    </location>
</feature>
<feature type="transmembrane region" description="Helical" evidence="1">
    <location>
        <begin position="253"/>
        <end position="278"/>
    </location>
</feature>